<reference evidence="3" key="4">
    <citation type="submission" date="2019-03" db="UniProtKB">
        <authorList>
            <consortium name="EnsemblPlants"/>
        </authorList>
    </citation>
    <scope>IDENTIFICATION</scope>
</reference>
<dbReference type="Gene3D" id="3.40.50.300">
    <property type="entry name" value="P-loop containing nucleotide triphosphate hydrolases"/>
    <property type="match status" value="1"/>
</dbReference>
<reference evidence="4" key="2">
    <citation type="journal article" date="2017" name="Nat. Plants">
        <title>The Aegilops tauschii genome reveals multiple impacts of transposons.</title>
        <authorList>
            <person name="Zhao G."/>
            <person name="Zou C."/>
            <person name="Li K."/>
            <person name="Wang K."/>
            <person name="Li T."/>
            <person name="Gao L."/>
            <person name="Zhang X."/>
            <person name="Wang H."/>
            <person name="Yang Z."/>
            <person name="Liu X."/>
            <person name="Jiang W."/>
            <person name="Mao L."/>
            <person name="Kong X."/>
            <person name="Jiao Y."/>
            <person name="Jia J."/>
        </authorList>
    </citation>
    <scope>NUCLEOTIDE SEQUENCE [LARGE SCALE GENOMIC DNA]</scope>
    <source>
        <strain evidence="4">cv. AL8/78</strain>
    </source>
</reference>
<name>A0A453NY18_AEGTS</name>
<dbReference type="Pfam" id="PF00009">
    <property type="entry name" value="GTP_EFTU"/>
    <property type="match status" value="1"/>
</dbReference>
<dbReference type="InterPro" id="IPR047043">
    <property type="entry name" value="BipA_III"/>
</dbReference>
<protein>
    <recommendedName>
        <fullName evidence="2">Tr-type G domain-containing protein</fullName>
    </recommendedName>
</protein>
<dbReference type="Pfam" id="PF00679">
    <property type="entry name" value="EFG_C"/>
    <property type="match status" value="1"/>
</dbReference>
<dbReference type="InterPro" id="IPR047041">
    <property type="entry name" value="BipA_GTP-bd_dom"/>
</dbReference>
<dbReference type="Gramene" id="AET6Gv20538400.5">
    <property type="protein sequence ID" value="AET6Gv20538400.5"/>
    <property type="gene ID" value="AET6Gv20538400"/>
</dbReference>
<dbReference type="Gene3D" id="3.30.70.240">
    <property type="match status" value="1"/>
</dbReference>
<keyword evidence="4" id="KW-1185">Reference proteome</keyword>
<dbReference type="Gene3D" id="2.40.30.10">
    <property type="entry name" value="Translation factors"/>
    <property type="match status" value="1"/>
</dbReference>
<dbReference type="CDD" id="cd16263">
    <property type="entry name" value="BipA_III"/>
    <property type="match status" value="1"/>
</dbReference>
<dbReference type="PROSITE" id="PS00301">
    <property type="entry name" value="G_TR_1"/>
    <property type="match status" value="1"/>
</dbReference>
<dbReference type="PROSITE" id="PS51722">
    <property type="entry name" value="G_TR_2"/>
    <property type="match status" value="1"/>
</dbReference>
<dbReference type="AlphaFoldDB" id="A0A453NY18"/>
<evidence type="ECO:0000313" key="4">
    <source>
        <dbReference type="Proteomes" id="UP000015105"/>
    </source>
</evidence>
<dbReference type="SUPFAM" id="SSF50447">
    <property type="entry name" value="Translation proteins"/>
    <property type="match status" value="1"/>
</dbReference>
<dbReference type="NCBIfam" id="TIGR00231">
    <property type="entry name" value="small_GTP"/>
    <property type="match status" value="1"/>
</dbReference>
<dbReference type="InterPro" id="IPR009000">
    <property type="entry name" value="Transl_B-barrel_sf"/>
</dbReference>
<dbReference type="PANTHER" id="PTHR42908">
    <property type="entry name" value="TRANSLATION ELONGATION FACTOR-RELATED"/>
    <property type="match status" value="1"/>
</dbReference>
<dbReference type="PRINTS" id="PR00315">
    <property type="entry name" value="ELONGATNFCT"/>
</dbReference>
<dbReference type="EnsemblPlants" id="AET6Gv20538400.5">
    <property type="protein sequence ID" value="AET6Gv20538400.5"/>
    <property type="gene ID" value="AET6Gv20538400"/>
</dbReference>
<dbReference type="SUPFAM" id="SSF52540">
    <property type="entry name" value="P-loop containing nucleoside triphosphate hydrolases"/>
    <property type="match status" value="1"/>
</dbReference>
<feature type="domain" description="Tr-type G" evidence="2">
    <location>
        <begin position="56"/>
        <end position="251"/>
    </location>
</feature>
<evidence type="ECO:0000313" key="3">
    <source>
        <dbReference type="EnsemblPlants" id="AET6Gv20538400.5"/>
    </source>
</evidence>
<feature type="region of interest" description="Disordered" evidence="1">
    <location>
        <begin position="1"/>
        <end position="56"/>
    </location>
</feature>
<dbReference type="FunFam" id="3.40.50.300:FF:000055">
    <property type="entry name" value="GTP-binding protein TypA"/>
    <property type="match status" value="1"/>
</dbReference>
<dbReference type="SUPFAM" id="SSF54980">
    <property type="entry name" value="EF-G C-terminal domain-like"/>
    <property type="match status" value="2"/>
</dbReference>
<dbReference type="InterPro" id="IPR035647">
    <property type="entry name" value="EFG_III/V"/>
</dbReference>
<dbReference type="FunFam" id="3.30.70.870:FF:000003">
    <property type="entry name" value="GTP-binding protein TypA"/>
    <property type="match status" value="1"/>
</dbReference>
<dbReference type="Gene3D" id="3.30.70.870">
    <property type="entry name" value="Elongation Factor G (Translational Gtpase), domain 3"/>
    <property type="match status" value="1"/>
</dbReference>
<dbReference type="Proteomes" id="UP000015105">
    <property type="component" value="Chromosome 6D"/>
</dbReference>
<dbReference type="InterPro" id="IPR027417">
    <property type="entry name" value="P-loop_NTPase"/>
</dbReference>
<dbReference type="GO" id="GO:1990904">
    <property type="term" value="C:ribonucleoprotein complex"/>
    <property type="evidence" value="ECO:0007669"/>
    <property type="project" value="TreeGrafter"/>
</dbReference>
<reference evidence="3" key="5">
    <citation type="journal article" date="2021" name="G3 (Bethesda)">
        <title>Aegilops tauschii genome assembly Aet v5.0 features greater sequence contiguity and improved annotation.</title>
        <authorList>
            <person name="Wang L."/>
            <person name="Zhu T."/>
            <person name="Rodriguez J.C."/>
            <person name="Deal K.R."/>
            <person name="Dubcovsky J."/>
            <person name="McGuire P.E."/>
            <person name="Lux T."/>
            <person name="Spannagl M."/>
            <person name="Mayer K.F.X."/>
            <person name="Baldrich P."/>
            <person name="Meyers B.C."/>
            <person name="Huo N."/>
            <person name="Gu Y.Q."/>
            <person name="Zhou H."/>
            <person name="Devos K.M."/>
            <person name="Bennetzen J.L."/>
            <person name="Unver T."/>
            <person name="Budak H."/>
            <person name="Gulick P.J."/>
            <person name="Galiba G."/>
            <person name="Kalapos B."/>
            <person name="Nelson D.R."/>
            <person name="Li P."/>
            <person name="You F.M."/>
            <person name="Luo M.C."/>
            <person name="Dvorak J."/>
        </authorList>
    </citation>
    <scope>NUCLEOTIDE SEQUENCE [LARGE SCALE GENOMIC DNA]</scope>
    <source>
        <strain evidence="3">cv. AL8/78</strain>
    </source>
</reference>
<reference evidence="4" key="1">
    <citation type="journal article" date="2014" name="Science">
        <title>Ancient hybridizations among the ancestral genomes of bread wheat.</title>
        <authorList>
            <consortium name="International Wheat Genome Sequencing Consortium,"/>
            <person name="Marcussen T."/>
            <person name="Sandve S.R."/>
            <person name="Heier L."/>
            <person name="Spannagl M."/>
            <person name="Pfeifer M."/>
            <person name="Jakobsen K.S."/>
            <person name="Wulff B.B."/>
            <person name="Steuernagel B."/>
            <person name="Mayer K.F."/>
            <person name="Olsen O.A."/>
        </authorList>
    </citation>
    <scope>NUCLEOTIDE SEQUENCE [LARGE SCALE GENOMIC DNA]</scope>
    <source>
        <strain evidence="4">cv. AL8/78</strain>
    </source>
</reference>
<dbReference type="PANTHER" id="PTHR42908:SF8">
    <property type="entry name" value="TR-TYPE G DOMAIN-CONTAINING PROTEIN"/>
    <property type="match status" value="1"/>
</dbReference>
<organism evidence="3 4">
    <name type="scientific">Aegilops tauschii subsp. strangulata</name>
    <name type="common">Goatgrass</name>
    <dbReference type="NCBI Taxonomy" id="200361"/>
    <lineage>
        <taxon>Eukaryota</taxon>
        <taxon>Viridiplantae</taxon>
        <taxon>Streptophyta</taxon>
        <taxon>Embryophyta</taxon>
        <taxon>Tracheophyta</taxon>
        <taxon>Spermatophyta</taxon>
        <taxon>Magnoliopsida</taxon>
        <taxon>Liliopsida</taxon>
        <taxon>Poales</taxon>
        <taxon>Poaceae</taxon>
        <taxon>BOP clade</taxon>
        <taxon>Pooideae</taxon>
        <taxon>Triticodae</taxon>
        <taxon>Triticeae</taxon>
        <taxon>Triticinae</taxon>
        <taxon>Aegilops</taxon>
    </lineage>
</organism>
<dbReference type="GO" id="GO:0005829">
    <property type="term" value="C:cytosol"/>
    <property type="evidence" value="ECO:0007669"/>
    <property type="project" value="TreeGrafter"/>
</dbReference>
<evidence type="ECO:0000259" key="2">
    <source>
        <dbReference type="PROSITE" id="PS51722"/>
    </source>
</evidence>
<dbReference type="InterPro" id="IPR031157">
    <property type="entry name" value="G_TR_CS"/>
</dbReference>
<dbReference type="InterPro" id="IPR005225">
    <property type="entry name" value="Small_GTP-bd"/>
</dbReference>
<dbReference type="CDD" id="cd01891">
    <property type="entry name" value="TypA_BipA"/>
    <property type="match status" value="1"/>
</dbReference>
<reference evidence="3" key="3">
    <citation type="journal article" date="2017" name="Nature">
        <title>Genome sequence of the progenitor of the wheat D genome Aegilops tauschii.</title>
        <authorList>
            <person name="Luo M.C."/>
            <person name="Gu Y.Q."/>
            <person name="Puiu D."/>
            <person name="Wang H."/>
            <person name="Twardziok S.O."/>
            <person name="Deal K.R."/>
            <person name="Huo N."/>
            <person name="Zhu T."/>
            <person name="Wang L."/>
            <person name="Wang Y."/>
            <person name="McGuire P.E."/>
            <person name="Liu S."/>
            <person name="Long H."/>
            <person name="Ramasamy R.K."/>
            <person name="Rodriguez J.C."/>
            <person name="Van S.L."/>
            <person name="Yuan L."/>
            <person name="Wang Z."/>
            <person name="Xia Z."/>
            <person name="Xiao L."/>
            <person name="Anderson O.D."/>
            <person name="Ouyang S."/>
            <person name="Liang Y."/>
            <person name="Zimin A.V."/>
            <person name="Pertea G."/>
            <person name="Qi P."/>
            <person name="Bennetzen J.L."/>
            <person name="Dai X."/>
            <person name="Dawson M.W."/>
            <person name="Muller H.G."/>
            <person name="Kugler K."/>
            <person name="Rivarola-Duarte L."/>
            <person name="Spannagl M."/>
            <person name="Mayer K.F.X."/>
            <person name="Lu F.H."/>
            <person name="Bevan M.W."/>
            <person name="Leroy P."/>
            <person name="Li P."/>
            <person name="You F.M."/>
            <person name="Sun Q."/>
            <person name="Liu Z."/>
            <person name="Lyons E."/>
            <person name="Wicker T."/>
            <person name="Salzberg S.L."/>
            <person name="Devos K.M."/>
            <person name="Dvorak J."/>
        </authorList>
    </citation>
    <scope>NUCLEOTIDE SEQUENCE [LARGE SCALE GENOMIC DNA]</scope>
    <source>
        <strain evidence="3">cv. AL8/78</strain>
    </source>
</reference>
<dbReference type="GO" id="GO:0003924">
    <property type="term" value="F:GTPase activity"/>
    <property type="evidence" value="ECO:0007669"/>
    <property type="project" value="InterPro"/>
</dbReference>
<feature type="compositionally biased region" description="Basic residues" evidence="1">
    <location>
        <begin position="17"/>
        <end position="26"/>
    </location>
</feature>
<sequence length="441" mass="48920">ASSSNLSAGRCFLLRPPHSRCRRPRSLRASASLEQEVKERADSPSPSGTSSQATRRDVRNIAIVAHVDHGKTTLVDSMLRQSKVFRDNQVVQERIMDSNDLERERGITILSKNTSITYKGTKINIIDTPGHSDFGGEVERVLNMVEGILLVVDSVEGPMPQTRFVLKKALEFGHAVVVVVNKVDRPIARPEFVVNSTFELFIELNATDEQCDFQTVYAIGLKGKAGISADNLADDLGPLFEAILRCIPEPRIEKDGALQMLVTSTEYDEHKGRIAIGRLHAGELKRGMEVKIGETIADKVSGTALPTIKIEEPTVRMSFSINTSPFVGKEGKFVTSRNLRDRLYRELERNLAMKVEDGETADTFLVSGRGTLHLTILIENMRREGYEFMIGPPKVINKTVNGKLLEPYEIAAIEVPEEYMGSVVELLGKRRGQMLDMEASG</sequence>
<dbReference type="GO" id="GO:0005525">
    <property type="term" value="F:GTP binding"/>
    <property type="evidence" value="ECO:0007669"/>
    <property type="project" value="InterPro"/>
</dbReference>
<feature type="compositionally biased region" description="Polar residues" evidence="1">
    <location>
        <begin position="44"/>
        <end position="53"/>
    </location>
</feature>
<dbReference type="InterPro" id="IPR000795">
    <property type="entry name" value="T_Tr_GTP-bd_dom"/>
</dbReference>
<evidence type="ECO:0000256" key="1">
    <source>
        <dbReference type="SAM" id="MobiDB-lite"/>
    </source>
</evidence>
<dbReference type="InterPro" id="IPR000640">
    <property type="entry name" value="EFG_V-like"/>
</dbReference>
<accession>A0A453NY18</accession>
<proteinExistence type="predicted"/>